<dbReference type="Proteomes" id="UP000812287">
    <property type="component" value="Unassembled WGS sequence"/>
</dbReference>
<comment type="caution">
    <text evidence="1">The sequence shown here is derived from an EMBL/GenBank/DDBJ whole genome shotgun (WGS) entry which is preliminary data.</text>
</comment>
<gene>
    <name evidence="1" type="ORF">BT62DRAFT_456413</name>
</gene>
<sequence>MTLFATLELGLIGYLRTSCFSEYTHVVPGPALLLVHVYSCFVGHYHDHRLSIICLAGACRMVMASFLPRLMPFLLSRYLRARTLNSDAGAYVYHKA</sequence>
<evidence type="ECO:0000313" key="1">
    <source>
        <dbReference type="EMBL" id="KAG7442093.1"/>
    </source>
</evidence>
<accession>A0A9P7VJ62</accession>
<evidence type="ECO:0000313" key="2">
    <source>
        <dbReference type="Proteomes" id="UP000812287"/>
    </source>
</evidence>
<dbReference type="EMBL" id="MU250554">
    <property type="protein sequence ID" value="KAG7442093.1"/>
    <property type="molecule type" value="Genomic_DNA"/>
</dbReference>
<dbReference type="AlphaFoldDB" id="A0A9P7VJ62"/>
<dbReference type="GeneID" id="66103260"/>
<keyword evidence="2" id="KW-1185">Reference proteome</keyword>
<dbReference type="RefSeq" id="XP_043035593.1">
    <property type="nucleotide sequence ID" value="XM_043180964.1"/>
</dbReference>
<name>A0A9P7VJ62_9AGAR</name>
<proteinExistence type="predicted"/>
<reference evidence="1" key="1">
    <citation type="submission" date="2020-11" db="EMBL/GenBank/DDBJ databases">
        <title>Adaptations for nitrogen fixation in a non-lichenized fungal sporocarp promotes dispersal by wood-feeding termites.</title>
        <authorList>
            <consortium name="DOE Joint Genome Institute"/>
            <person name="Koch R.A."/>
            <person name="Yoon G."/>
            <person name="Arayal U."/>
            <person name="Lail K."/>
            <person name="Amirebrahimi M."/>
            <person name="Labutti K."/>
            <person name="Lipzen A."/>
            <person name="Riley R."/>
            <person name="Barry K."/>
            <person name="Henrissat B."/>
            <person name="Grigoriev I.V."/>
            <person name="Herr J.R."/>
            <person name="Aime M.C."/>
        </authorList>
    </citation>
    <scope>NUCLEOTIDE SEQUENCE</scope>
    <source>
        <strain evidence="1">MCA 3950</strain>
    </source>
</reference>
<organism evidence="1 2">
    <name type="scientific">Guyanagaster necrorhizus</name>
    <dbReference type="NCBI Taxonomy" id="856835"/>
    <lineage>
        <taxon>Eukaryota</taxon>
        <taxon>Fungi</taxon>
        <taxon>Dikarya</taxon>
        <taxon>Basidiomycota</taxon>
        <taxon>Agaricomycotina</taxon>
        <taxon>Agaricomycetes</taxon>
        <taxon>Agaricomycetidae</taxon>
        <taxon>Agaricales</taxon>
        <taxon>Marasmiineae</taxon>
        <taxon>Physalacriaceae</taxon>
        <taxon>Guyanagaster</taxon>
    </lineage>
</organism>
<protein>
    <submittedName>
        <fullName evidence="1">Uncharacterized protein</fullName>
    </submittedName>
</protein>